<accession>A0A420WQ28</accession>
<comment type="caution">
    <text evidence="2">The sequence shown here is derived from an EMBL/GenBank/DDBJ whole genome shotgun (WGS) entry which is preliminary data.</text>
</comment>
<evidence type="ECO:0000313" key="2">
    <source>
        <dbReference type="EMBL" id="RKQ73100.1"/>
    </source>
</evidence>
<dbReference type="AlphaFoldDB" id="A0A420WQ28"/>
<dbReference type="EMBL" id="RBIG01000001">
    <property type="protein sequence ID" value="RKQ73100.1"/>
    <property type="molecule type" value="Genomic_DNA"/>
</dbReference>
<feature type="compositionally biased region" description="Basic and acidic residues" evidence="1">
    <location>
        <begin position="72"/>
        <end position="93"/>
    </location>
</feature>
<dbReference type="Proteomes" id="UP000277424">
    <property type="component" value="Unassembled WGS sequence"/>
</dbReference>
<sequence>MAAREPAQVVGWVRCPACKRAGMNSMAELKLVAPGKPHKAMMVCKPALNRGACGYTAFVPHEHFAMYEQEAKENAERAIRDTGPDKRPDEPKRSGGSWLGFGE</sequence>
<feature type="region of interest" description="Disordered" evidence="1">
    <location>
        <begin position="72"/>
        <end position="103"/>
    </location>
</feature>
<proteinExistence type="predicted"/>
<protein>
    <submittedName>
        <fullName evidence="2">Uncharacterized protein</fullName>
    </submittedName>
</protein>
<evidence type="ECO:0000256" key="1">
    <source>
        <dbReference type="SAM" id="MobiDB-lite"/>
    </source>
</evidence>
<gene>
    <name evidence="2" type="ORF">BCL74_0873</name>
</gene>
<reference evidence="2 3" key="1">
    <citation type="submission" date="2018-10" db="EMBL/GenBank/DDBJ databases">
        <title>Comparative analysis of microorganisms from saline springs in Andes Mountain Range, Colombia.</title>
        <authorList>
            <person name="Rubin E."/>
        </authorList>
    </citation>
    <scope>NUCLEOTIDE SEQUENCE [LARGE SCALE GENOMIC DNA]</scope>
    <source>
        <strain evidence="2 3">USBA 36</strain>
    </source>
</reference>
<organism evidence="2 3">
    <name type="scientific">Oceanibaculum indicum</name>
    <dbReference type="NCBI Taxonomy" id="526216"/>
    <lineage>
        <taxon>Bacteria</taxon>
        <taxon>Pseudomonadati</taxon>
        <taxon>Pseudomonadota</taxon>
        <taxon>Alphaproteobacteria</taxon>
        <taxon>Rhodospirillales</taxon>
        <taxon>Oceanibaculaceae</taxon>
        <taxon>Oceanibaculum</taxon>
    </lineage>
</organism>
<evidence type="ECO:0000313" key="3">
    <source>
        <dbReference type="Proteomes" id="UP000277424"/>
    </source>
</evidence>
<name>A0A420WQ28_9PROT</name>